<dbReference type="InterPro" id="IPR016568">
    <property type="entry name" value="Sulphur_oxidation_SoxY"/>
</dbReference>
<dbReference type="PIRSF" id="PIRSF010312">
    <property type="entry name" value="Sulphur_oxidation_SoxY"/>
    <property type="match status" value="1"/>
</dbReference>
<dbReference type="AlphaFoldDB" id="A0AAU7NPW0"/>
<dbReference type="RefSeq" id="WP_305908246.1">
    <property type="nucleotide sequence ID" value="NZ_CP157743.1"/>
</dbReference>
<organism evidence="2 3">
    <name type="scientific">Methylomarinum roseum</name>
    <dbReference type="NCBI Taxonomy" id="3067653"/>
    <lineage>
        <taxon>Bacteria</taxon>
        <taxon>Pseudomonadati</taxon>
        <taxon>Pseudomonadota</taxon>
        <taxon>Gammaproteobacteria</taxon>
        <taxon>Methylococcales</taxon>
        <taxon>Methylococcaceae</taxon>
        <taxon>Methylomarinum</taxon>
    </lineage>
</organism>
<dbReference type="InterPro" id="IPR032711">
    <property type="entry name" value="SoxY"/>
</dbReference>
<dbReference type="NCBIfam" id="TIGR04488">
    <property type="entry name" value="SoxY_true_GGCGG"/>
    <property type="match status" value="1"/>
</dbReference>
<dbReference type="Proteomes" id="UP001225378">
    <property type="component" value="Chromosome"/>
</dbReference>
<reference evidence="2 3" key="1">
    <citation type="journal article" date="2024" name="Microbiology">
        <title>Methylomarinum rosea sp. nov., a novel halophilic methanotrophic bacterium from the hypersaline Lake Elton.</title>
        <authorList>
            <person name="Suleimanov R.Z."/>
            <person name="Oshkin I.Y."/>
            <person name="Danilova O.V."/>
            <person name="Suzina N.E."/>
            <person name="Dedysh S.N."/>
        </authorList>
    </citation>
    <scope>NUCLEOTIDE SEQUENCE [LARGE SCALE GENOMIC DNA]</scope>
    <source>
        <strain evidence="2 3">Ch1-1</strain>
    </source>
</reference>
<accession>A0AAU7NPW0</accession>
<dbReference type="EMBL" id="CP157743">
    <property type="protein sequence ID" value="XBS19015.1"/>
    <property type="molecule type" value="Genomic_DNA"/>
</dbReference>
<proteinExistence type="predicted"/>
<dbReference type="InterPro" id="IPR038162">
    <property type="entry name" value="SoxY_sf"/>
</dbReference>
<evidence type="ECO:0000259" key="1">
    <source>
        <dbReference type="Pfam" id="PF13501"/>
    </source>
</evidence>
<dbReference type="KEGG" id="mech:Q9L42_011580"/>
<sequence length="156" mass="17182">MDNTRRQFLHKTASLSAFTVFAISGLITPDRVHAQWRKHHFADASFEQILRRLFKNREIVDSDQISIKAPKTAENGATVPITINSSLDGIDKLYLLVEKNPAPLSAIFTLSPSVDVYVKARIKMAESCDVVVIAASGKHLYRARRSINVTTGGCGG</sequence>
<name>A0AAU7NPW0_9GAMM</name>
<dbReference type="InterPro" id="IPR006311">
    <property type="entry name" value="TAT_signal"/>
</dbReference>
<keyword evidence="3" id="KW-1185">Reference proteome</keyword>
<feature type="domain" description="Ig-like SoxY" evidence="1">
    <location>
        <begin position="51"/>
        <end position="154"/>
    </location>
</feature>
<dbReference type="PROSITE" id="PS51318">
    <property type="entry name" value="TAT"/>
    <property type="match status" value="1"/>
</dbReference>
<gene>
    <name evidence="2" type="primary">soxY</name>
    <name evidence="2" type="ORF">Q9L42_011580</name>
</gene>
<evidence type="ECO:0000313" key="3">
    <source>
        <dbReference type="Proteomes" id="UP001225378"/>
    </source>
</evidence>
<dbReference type="Gene3D" id="2.60.40.2470">
    <property type="entry name" value="SoxY domain"/>
    <property type="match status" value="1"/>
</dbReference>
<evidence type="ECO:0000313" key="2">
    <source>
        <dbReference type="EMBL" id="XBS19015.1"/>
    </source>
</evidence>
<dbReference type="Pfam" id="PF13501">
    <property type="entry name" value="SoxY"/>
    <property type="match status" value="1"/>
</dbReference>
<protein>
    <submittedName>
        <fullName evidence="2">Thiosulfate oxidation carrier protein SoxY</fullName>
    </submittedName>
</protein>